<feature type="region of interest" description="Disordered" evidence="1">
    <location>
        <begin position="134"/>
        <end position="196"/>
    </location>
</feature>
<evidence type="ECO:0000256" key="1">
    <source>
        <dbReference type="SAM" id="MobiDB-lite"/>
    </source>
</evidence>
<feature type="compositionally biased region" description="Basic residues" evidence="1">
    <location>
        <begin position="52"/>
        <end position="64"/>
    </location>
</feature>
<accession>A0A6L3VXZ2</accession>
<gene>
    <name evidence="3" type="ORF">F9B16_09895</name>
</gene>
<proteinExistence type="predicted"/>
<feature type="region of interest" description="Disordered" evidence="1">
    <location>
        <begin position="1"/>
        <end position="72"/>
    </location>
</feature>
<feature type="compositionally biased region" description="Basic residues" evidence="1">
    <location>
        <begin position="164"/>
        <end position="178"/>
    </location>
</feature>
<name>A0A6L3VXZ2_9ACTN</name>
<dbReference type="Pfam" id="PF01471">
    <property type="entry name" value="PG_binding_1"/>
    <property type="match status" value="1"/>
</dbReference>
<dbReference type="Gene3D" id="1.10.101.10">
    <property type="entry name" value="PGBD-like superfamily/PGBD"/>
    <property type="match status" value="1"/>
</dbReference>
<dbReference type="InterPro" id="IPR036366">
    <property type="entry name" value="PGBDSf"/>
</dbReference>
<dbReference type="EMBL" id="WBMR01000019">
    <property type="protein sequence ID" value="KAB2384750.1"/>
    <property type="molecule type" value="Genomic_DNA"/>
</dbReference>
<reference evidence="3 4" key="1">
    <citation type="submission" date="2019-09" db="EMBL/GenBank/DDBJ databases">
        <title>Actinomadura physcomitrii sp. nov., a novel actinomycete isolated from moss [Physcomitrium sphaericum (Ludw) Fuernr].</title>
        <authorList>
            <person name="Liu C."/>
            <person name="Zhuang X."/>
        </authorList>
    </citation>
    <scope>NUCLEOTIDE SEQUENCE [LARGE SCALE GENOMIC DNA]</scope>
    <source>
        <strain evidence="3 4">CYP1-1B</strain>
    </source>
</reference>
<protein>
    <submittedName>
        <fullName evidence="3">Peptidoglycan-binding protein</fullName>
    </submittedName>
</protein>
<dbReference type="AlphaFoldDB" id="A0A6L3VXZ2"/>
<feature type="compositionally biased region" description="Basic residues" evidence="1">
    <location>
        <begin position="134"/>
        <end position="148"/>
    </location>
</feature>
<evidence type="ECO:0000313" key="4">
    <source>
        <dbReference type="Proteomes" id="UP000483004"/>
    </source>
</evidence>
<evidence type="ECO:0000259" key="2">
    <source>
        <dbReference type="Pfam" id="PF01471"/>
    </source>
</evidence>
<dbReference type="SUPFAM" id="SSF47090">
    <property type="entry name" value="PGBD-like"/>
    <property type="match status" value="1"/>
</dbReference>
<keyword evidence="4" id="KW-1185">Reference proteome</keyword>
<evidence type="ECO:0000313" key="3">
    <source>
        <dbReference type="EMBL" id="KAB2384750.1"/>
    </source>
</evidence>
<feature type="domain" description="Peptidoglycan binding-like" evidence="2">
    <location>
        <begin position="73"/>
        <end position="132"/>
    </location>
</feature>
<dbReference type="InterPro" id="IPR002477">
    <property type="entry name" value="Peptidoglycan-bd-like"/>
</dbReference>
<dbReference type="OrthoDB" id="9810670at2"/>
<dbReference type="RefSeq" id="WP_151539705.1">
    <property type="nucleotide sequence ID" value="NZ_WBMR01000019.1"/>
</dbReference>
<dbReference type="Proteomes" id="UP000483004">
    <property type="component" value="Unassembled WGS sequence"/>
</dbReference>
<dbReference type="InterPro" id="IPR036365">
    <property type="entry name" value="PGBD-like_sf"/>
</dbReference>
<organism evidence="3 4">
    <name type="scientific">Actinomadura montaniterrae</name>
    <dbReference type="NCBI Taxonomy" id="1803903"/>
    <lineage>
        <taxon>Bacteria</taxon>
        <taxon>Bacillati</taxon>
        <taxon>Actinomycetota</taxon>
        <taxon>Actinomycetes</taxon>
        <taxon>Streptosporangiales</taxon>
        <taxon>Thermomonosporaceae</taxon>
        <taxon>Actinomadura</taxon>
    </lineage>
</organism>
<sequence length="196" mass="20623">MPFDEAAHPRAAAGAAGGGQFVAETGPGRTGQSVLGLKAKGASLPKDAKGKGGGKGKKGGKGKGKATPEQKAKAVKGIQTLLNRLGFKDADGKKLAVDGIVGPKTTAAIKRAQRRFGLPATGKLTPELLKKLKAPRMAKDHLKPKKPKAFTPVPARSDSGKPAPARRRRRTRRSLRRRSTLERMPSFRTGPRGGDQ</sequence>
<comment type="caution">
    <text evidence="3">The sequence shown here is derived from an EMBL/GenBank/DDBJ whole genome shotgun (WGS) entry which is preliminary data.</text>
</comment>